<dbReference type="PROSITE" id="PS50930">
    <property type="entry name" value="HTH_LYTTR"/>
    <property type="match status" value="1"/>
</dbReference>
<dbReference type="InterPro" id="IPR046947">
    <property type="entry name" value="LytR-like"/>
</dbReference>
<dbReference type="EMBL" id="CP039126">
    <property type="protein sequence ID" value="QMW80994.1"/>
    <property type="molecule type" value="Genomic_DNA"/>
</dbReference>
<dbReference type="InterPro" id="IPR011006">
    <property type="entry name" value="CheY-like_superfamily"/>
</dbReference>
<dbReference type="GO" id="GO:0000156">
    <property type="term" value="F:phosphorelay response regulator activity"/>
    <property type="evidence" value="ECO:0007669"/>
    <property type="project" value="InterPro"/>
</dbReference>
<feature type="domain" description="HTH LytTR-type" evidence="5">
    <location>
        <begin position="197"/>
        <end position="299"/>
    </location>
</feature>
<evidence type="ECO:0000256" key="2">
    <source>
        <dbReference type="ARBA" id="ARBA00024867"/>
    </source>
</evidence>
<dbReference type="GO" id="GO:0003677">
    <property type="term" value="F:DNA binding"/>
    <property type="evidence" value="ECO:0007669"/>
    <property type="project" value="InterPro"/>
</dbReference>
<accession>A0A7G5N2A1</accession>
<dbReference type="Gene3D" id="2.40.50.1020">
    <property type="entry name" value="LytTr DNA-binding domain"/>
    <property type="match status" value="1"/>
</dbReference>
<sequence length="305" mass="35689">MCLNFACILKDLICSQHSRRTDPLNSCSAANPIKQRTNSYFVVGMVNTHQSFTWYNNSGNLCLEVFDLKIAIIDDEEKDREEVKDALIPYLHTLDFKTELCEYKSAEEFLEHFEKDEFDICFMDIYLKEMDGMTAARYIAKKDPNCFIIFLTTSPDYMAEGYDVRAWRYIVKPLKKDAVKKILDPCLEQIILSRRYLHVKSDRQDLDIPYSKIYYIITSCRNTIIHMQDIQVTVSSRTSFSELTQPLLKDYRFFCCNRGILVNLSKIKSMDKDTLTLLNGEQIPVSRNKIRDTKSAYLRVAFERI</sequence>
<dbReference type="PANTHER" id="PTHR37299:SF1">
    <property type="entry name" value="STAGE 0 SPORULATION PROTEIN A HOMOLOG"/>
    <property type="match status" value="1"/>
</dbReference>
<protein>
    <recommendedName>
        <fullName evidence="1">Stage 0 sporulation protein A homolog</fullName>
    </recommendedName>
</protein>
<dbReference type="Pfam" id="PF04397">
    <property type="entry name" value="LytTR"/>
    <property type="match status" value="1"/>
</dbReference>
<comment type="function">
    <text evidence="2">May play the central regulatory role in sporulation. It may be an element of the effector pathway responsible for the activation of sporulation genes in response to nutritional stress. Spo0A may act in concert with spo0H (a sigma factor) to control the expression of some genes that are critical to the sporulation process.</text>
</comment>
<dbReference type="InterPro" id="IPR007492">
    <property type="entry name" value="LytTR_DNA-bd_dom"/>
</dbReference>
<dbReference type="InterPro" id="IPR001789">
    <property type="entry name" value="Sig_transdc_resp-reg_receiver"/>
</dbReference>
<dbReference type="SMART" id="SM00850">
    <property type="entry name" value="LytTR"/>
    <property type="match status" value="1"/>
</dbReference>
<gene>
    <name evidence="6" type="ORF">E5259_27410</name>
</gene>
<evidence type="ECO:0000256" key="1">
    <source>
        <dbReference type="ARBA" id="ARBA00018672"/>
    </source>
</evidence>
<feature type="modified residue" description="4-aspartylphosphate" evidence="3">
    <location>
        <position position="124"/>
    </location>
</feature>
<evidence type="ECO:0000259" key="5">
    <source>
        <dbReference type="PROSITE" id="PS50930"/>
    </source>
</evidence>
<dbReference type="PROSITE" id="PS50110">
    <property type="entry name" value="RESPONSE_REGULATORY"/>
    <property type="match status" value="1"/>
</dbReference>
<dbReference type="AlphaFoldDB" id="A0A7G5N2A1"/>
<name>A0A7G5N2A1_9FIRM</name>
<evidence type="ECO:0000259" key="4">
    <source>
        <dbReference type="PROSITE" id="PS50110"/>
    </source>
</evidence>
<dbReference type="SMART" id="SM00448">
    <property type="entry name" value="REC"/>
    <property type="match status" value="1"/>
</dbReference>
<evidence type="ECO:0000313" key="6">
    <source>
        <dbReference type="EMBL" id="QMW80994.1"/>
    </source>
</evidence>
<reference evidence="6 7" key="1">
    <citation type="submission" date="2019-04" db="EMBL/GenBank/DDBJ databases">
        <authorList>
            <person name="Schori C."/>
            <person name="Ahrens C."/>
        </authorList>
    </citation>
    <scope>NUCLEOTIDE SEQUENCE [LARGE SCALE GENOMIC DNA]</scope>
    <source>
        <strain evidence="6 7">DSM 2950</strain>
    </source>
</reference>
<dbReference type="PANTHER" id="PTHR37299">
    <property type="entry name" value="TRANSCRIPTIONAL REGULATOR-RELATED"/>
    <property type="match status" value="1"/>
</dbReference>
<evidence type="ECO:0000313" key="7">
    <source>
        <dbReference type="Proteomes" id="UP000515789"/>
    </source>
</evidence>
<organism evidence="6 7">
    <name type="scientific">Blautia producta</name>
    <dbReference type="NCBI Taxonomy" id="33035"/>
    <lineage>
        <taxon>Bacteria</taxon>
        <taxon>Bacillati</taxon>
        <taxon>Bacillota</taxon>
        <taxon>Clostridia</taxon>
        <taxon>Lachnospirales</taxon>
        <taxon>Lachnospiraceae</taxon>
        <taxon>Blautia</taxon>
    </lineage>
</organism>
<dbReference type="Gene3D" id="3.40.50.2300">
    <property type="match status" value="1"/>
</dbReference>
<dbReference type="Proteomes" id="UP000515789">
    <property type="component" value="Chromosome"/>
</dbReference>
<dbReference type="SUPFAM" id="SSF52172">
    <property type="entry name" value="CheY-like"/>
    <property type="match status" value="1"/>
</dbReference>
<feature type="domain" description="Response regulatory" evidence="4">
    <location>
        <begin position="69"/>
        <end position="187"/>
    </location>
</feature>
<dbReference type="CDD" id="cd00156">
    <property type="entry name" value="REC"/>
    <property type="match status" value="1"/>
</dbReference>
<keyword evidence="3" id="KW-0597">Phosphoprotein</keyword>
<dbReference type="Pfam" id="PF00072">
    <property type="entry name" value="Response_reg"/>
    <property type="match status" value="1"/>
</dbReference>
<proteinExistence type="predicted"/>
<evidence type="ECO:0000256" key="3">
    <source>
        <dbReference type="PROSITE-ProRule" id="PRU00169"/>
    </source>
</evidence>